<sequence length="362" mass="41138">MSNVFCIAWRIPCSGPRSLSLLPTTAASLRSTCRVSSPWCLGTISARHLGPLNLLYPTTPYQYCPRTTSEQLPSSIRSFTSSRCLRTKSDSKVENGVQLRPQPFTTAEINAIFGSRAKITPQMGNRILAVLQGRRLDGTLDLDLPSDITRSVRPSSLDAAMKWLRKNYPLDEDAAIIARIEREELQEEEKHVRRAEELGLYKPQSGSYGAELGESNDLYGKSVLKETRKRNEARLLAEQEKKRQEWLDGEQKEREKLEHMRQKNTTLQRFEDTAALKGKASAFRILRITMLTTRVVRERADPNQRPLLAWIQKHHLRATDWDLDVSKLTNVCLPMHVLYIVVWANLCADRVVVFSGSLASHL</sequence>
<protein>
    <submittedName>
        <fullName evidence="1">Unnamed protein product</fullName>
    </submittedName>
</protein>
<comment type="caution">
    <text evidence="1">The sequence shown here is derived from an EMBL/GenBank/DDBJ whole genome shotgun (WGS) entry which is preliminary data.</text>
</comment>
<evidence type="ECO:0000313" key="2">
    <source>
        <dbReference type="Proteomes" id="UP001165205"/>
    </source>
</evidence>
<accession>A0AAN5C4J8</accession>
<dbReference type="EMBL" id="BSYA01000244">
    <property type="protein sequence ID" value="GMG37513.1"/>
    <property type="molecule type" value="Genomic_DNA"/>
</dbReference>
<organism evidence="1 2">
    <name type="scientific">Aspergillus oryzae</name>
    <name type="common">Yellow koji mold</name>
    <dbReference type="NCBI Taxonomy" id="5062"/>
    <lineage>
        <taxon>Eukaryota</taxon>
        <taxon>Fungi</taxon>
        <taxon>Dikarya</taxon>
        <taxon>Ascomycota</taxon>
        <taxon>Pezizomycotina</taxon>
        <taxon>Eurotiomycetes</taxon>
        <taxon>Eurotiomycetidae</taxon>
        <taxon>Eurotiales</taxon>
        <taxon>Aspergillaceae</taxon>
        <taxon>Aspergillus</taxon>
        <taxon>Aspergillus subgen. Circumdati</taxon>
    </lineage>
</organism>
<gene>
    <name evidence="1" type="ORF">Aory04_001236300</name>
</gene>
<dbReference type="Proteomes" id="UP001165205">
    <property type="component" value="Unassembled WGS sequence"/>
</dbReference>
<name>A0AAN5C4J8_ASPOZ</name>
<dbReference type="AlphaFoldDB" id="A0AAN5C4J8"/>
<evidence type="ECO:0000313" key="1">
    <source>
        <dbReference type="EMBL" id="GMG37513.1"/>
    </source>
</evidence>
<reference evidence="1" key="1">
    <citation type="submission" date="2023-04" db="EMBL/GenBank/DDBJ databases">
        <title>Aspergillus oryzae NBRC 4228.</title>
        <authorList>
            <person name="Ichikawa N."/>
            <person name="Sato H."/>
            <person name="Tonouchi N."/>
        </authorList>
    </citation>
    <scope>NUCLEOTIDE SEQUENCE</scope>
    <source>
        <strain evidence="1">NBRC 4228</strain>
    </source>
</reference>
<proteinExistence type="predicted"/>